<reference evidence="2 3" key="1">
    <citation type="journal article" date="2014" name="PLoS Genet.">
        <title>Phylogenetically driven sequencing of extremely halophilic archaea reveals strategies for static and dynamic osmo-response.</title>
        <authorList>
            <person name="Becker E.A."/>
            <person name="Seitzer P.M."/>
            <person name="Tritt A."/>
            <person name="Larsen D."/>
            <person name="Krusor M."/>
            <person name="Yao A.I."/>
            <person name="Wu D."/>
            <person name="Madern D."/>
            <person name="Eisen J.A."/>
            <person name="Darling A.E."/>
            <person name="Facciotti M.T."/>
        </authorList>
    </citation>
    <scope>NUCLEOTIDE SEQUENCE [LARGE SCALE GENOMIC DNA]</scope>
    <source>
        <strain evidence="2 3">JCM 10990</strain>
    </source>
</reference>
<name>M0ASE8_9EURY</name>
<dbReference type="PATRIC" id="fig|1227492.4.peg.1320"/>
<feature type="compositionally biased region" description="Basic and acidic residues" evidence="1">
    <location>
        <begin position="22"/>
        <end position="31"/>
    </location>
</feature>
<dbReference type="AlphaFoldDB" id="M0ASE8"/>
<evidence type="ECO:0000313" key="3">
    <source>
        <dbReference type="Proteomes" id="UP000011693"/>
    </source>
</evidence>
<feature type="compositionally biased region" description="Acidic residues" evidence="1">
    <location>
        <begin position="1"/>
        <end position="10"/>
    </location>
</feature>
<organism evidence="2 3">
    <name type="scientific">Natrialba chahannaoensis JCM 10990</name>
    <dbReference type="NCBI Taxonomy" id="1227492"/>
    <lineage>
        <taxon>Archaea</taxon>
        <taxon>Methanobacteriati</taxon>
        <taxon>Methanobacteriota</taxon>
        <taxon>Stenosarchaea group</taxon>
        <taxon>Halobacteria</taxon>
        <taxon>Halobacteriales</taxon>
        <taxon>Natrialbaceae</taxon>
        <taxon>Natrialba</taxon>
    </lineage>
</organism>
<dbReference type="EMBL" id="AOIN01000044">
    <property type="protein sequence ID" value="ELZ01460.1"/>
    <property type="molecule type" value="Genomic_DNA"/>
</dbReference>
<protein>
    <recommendedName>
        <fullName evidence="4">Nucleic acid-binding protein</fullName>
    </recommendedName>
</protein>
<dbReference type="InterPro" id="IPR018652">
    <property type="entry name" value="DUF2082_NA-bd_Znr"/>
</dbReference>
<feature type="compositionally biased region" description="Polar residues" evidence="1">
    <location>
        <begin position="11"/>
        <end position="21"/>
    </location>
</feature>
<proteinExistence type="predicted"/>
<evidence type="ECO:0000256" key="1">
    <source>
        <dbReference type="SAM" id="MobiDB-lite"/>
    </source>
</evidence>
<evidence type="ECO:0008006" key="4">
    <source>
        <dbReference type="Google" id="ProtNLM"/>
    </source>
</evidence>
<dbReference type="RefSeq" id="WP_006166749.1">
    <property type="nucleotide sequence ID" value="NZ_AOIN01000044.1"/>
</dbReference>
<dbReference type="STRING" id="1227492.C482_06789"/>
<evidence type="ECO:0000313" key="2">
    <source>
        <dbReference type="EMBL" id="ELZ01460.1"/>
    </source>
</evidence>
<dbReference type="Pfam" id="PF09855">
    <property type="entry name" value="Zn_ribbon_13"/>
    <property type="match status" value="1"/>
</dbReference>
<accession>M0ASE8</accession>
<dbReference type="Proteomes" id="UP000011693">
    <property type="component" value="Unassembled WGS sequence"/>
</dbReference>
<feature type="region of interest" description="Disordered" evidence="1">
    <location>
        <begin position="1"/>
        <end position="31"/>
    </location>
</feature>
<sequence>MFDDEYETESVVDSTGNTDGSHGSDSEQKGCLKCGHTETEVDDISTTGTGFSKFFDIQNRRFRVVSCTNCGYAELYKGGKTNDLTDLFLG</sequence>
<comment type="caution">
    <text evidence="2">The sequence shown here is derived from an EMBL/GenBank/DDBJ whole genome shotgun (WGS) entry which is preliminary data.</text>
</comment>
<gene>
    <name evidence="2" type="ORF">C482_06789</name>
</gene>
<keyword evidence="3" id="KW-1185">Reference proteome</keyword>